<evidence type="ECO:0000313" key="2">
    <source>
        <dbReference type="Proteomes" id="UP000800041"/>
    </source>
</evidence>
<accession>A0A6G1GJ98</accession>
<proteinExistence type="predicted"/>
<keyword evidence="2" id="KW-1185">Reference proteome</keyword>
<dbReference type="EMBL" id="ML977213">
    <property type="protein sequence ID" value="KAF1980932.1"/>
    <property type="molecule type" value="Genomic_DNA"/>
</dbReference>
<dbReference type="Proteomes" id="UP000800041">
    <property type="component" value="Unassembled WGS sequence"/>
</dbReference>
<sequence>MPRPLAQKNADIDQRIQKVLDEIPDGININWSHLARKYNVPYQRLLARSKGRSTLQSRPSGTLKLTDAQEYALYTCVERLDQLGVRVRIPMIISCVNYILFRAYDSSCSTSTSRNILRANPRWAKRWIQRKITIF</sequence>
<dbReference type="OrthoDB" id="4368338at2759"/>
<reference evidence="1" key="1">
    <citation type="journal article" date="2020" name="Stud. Mycol.">
        <title>101 Dothideomycetes genomes: a test case for predicting lifestyles and emergence of pathogens.</title>
        <authorList>
            <person name="Haridas S."/>
            <person name="Albert R."/>
            <person name="Binder M."/>
            <person name="Bloem J."/>
            <person name="Labutti K."/>
            <person name="Salamov A."/>
            <person name="Andreopoulos B."/>
            <person name="Baker S."/>
            <person name="Barry K."/>
            <person name="Bills G."/>
            <person name="Bluhm B."/>
            <person name="Cannon C."/>
            <person name="Castanera R."/>
            <person name="Culley D."/>
            <person name="Daum C."/>
            <person name="Ezra D."/>
            <person name="Gonzalez J."/>
            <person name="Henrissat B."/>
            <person name="Kuo A."/>
            <person name="Liang C."/>
            <person name="Lipzen A."/>
            <person name="Lutzoni F."/>
            <person name="Magnuson J."/>
            <person name="Mondo S."/>
            <person name="Nolan M."/>
            <person name="Ohm R."/>
            <person name="Pangilinan J."/>
            <person name="Park H.-J."/>
            <person name="Ramirez L."/>
            <person name="Alfaro M."/>
            <person name="Sun H."/>
            <person name="Tritt A."/>
            <person name="Yoshinaga Y."/>
            <person name="Zwiers L.-H."/>
            <person name="Turgeon B."/>
            <person name="Goodwin S."/>
            <person name="Spatafora J."/>
            <person name="Crous P."/>
            <person name="Grigoriev I."/>
        </authorList>
    </citation>
    <scope>NUCLEOTIDE SEQUENCE</scope>
    <source>
        <strain evidence="1">CBS 113979</strain>
    </source>
</reference>
<gene>
    <name evidence="1" type="ORF">K402DRAFT_365583</name>
</gene>
<evidence type="ECO:0000313" key="1">
    <source>
        <dbReference type="EMBL" id="KAF1980932.1"/>
    </source>
</evidence>
<name>A0A6G1GJ98_9PEZI</name>
<protein>
    <recommendedName>
        <fullName evidence="3">HTH CENPB-type domain-containing protein</fullName>
    </recommendedName>
</protein>
<organism evidence="1 2">
    <name type="scientific">Aulographum hederae CBS 113979</name>
    <dbReference type="NCBI Taxonomy" id="1176131"/>
    <lineage>
        <taxon>Eukaryota</taxon>
        <taxon>Fungi</taxon>
        <taxon>Dikarya</taxon>
        <taxon>Ascomycota</taxon>
        <taxon>Pezizomycotina</taxon>
        <taxon>Dothideomycetes</taxon>
        <taxon>Pleosporomycetidae</taxon>
        <taxon>Aulographales</taxon>
        <taxon>Aulographaceae</taxon>
    </lineage>
</organism>
<dbReference type="AlphaFoldDB" id="A0A6G1GJ98"/>
<evidence type="ECO:0008006" key="3">
    <source>
        <dbReference type="Google" id="ProtNLM"/>
    </source>
</evidence>